<reference evidence="12" key="1">
    <citation type="journal article" date="2019" name="Genome Biol. Evol.">
        <title>Intraspecific diversity of fission yeast mitochondrial genomes.</title>
        <authorList>
            <person name="Tao Y.-T."/>
            <person name="Suo F."/>
            <person name="Tusson S."/>
            <person name="Wang Y.-K."/>
            <person name="Huang S."/>
            <person name="Wolf J.B.W."/>
            <person name="Du L.-L."/>
        </authorList>
    </citation>
    <scope>NUCLEOTIDE SEQUENCE</scope>
    <source>
        <strain evidence="7">MT23</strain>
        <strain evidence="8">MT45</strain>
        <strain evidence="9">MT47</strain>
        <strain evidence="10">MT49</strain>
        <strain evidence="11">MT50</strain>
        <strain evidence="12">MT54</strain>
    </source>
</reference>
<dbReference type="EMBL" id="MK618094">
    <property type="protein sequence ID" value="QDP17336.1"/>
    <property type="molecule type" value="Genomic_DNA"/>
</dbReference>
<evidence type="ECO:0000313" key="11">
    <source>
        <dbReference type="EMBL" id="QDP17637.1"/>
    </source>
</evidence>
<dbReference type="VEuPathDB" id="FungiDB:SPMIT.08"/>
<evidence type="ECO:0000256" key="6">
    <source>
        <dbReference type="ARBA" id="ARBA00035157"/>
    </source>
</evidence>
<evidence type="ECO:0000313" key="8">
    <source>
        <dbReference type="EMBL" id="QDP17585.1"/>
    </source>
</evidence>
<evidence type="ECO:0000256" key="5">
    <source>
        <dbReference type="ARBA" id="ARBA00023274"/>
    </source>
</evidence>
<evidence type="ECO:0000256" key="1">
    <source>
        <dbReference type="ARBA" id="ARBA00004173"/>
    </source>
</evidence>
<evidence type="ECO:0000313" key="7">
    <source>
        <dbReference type="EMBL" id="QDP17336.1"/>
    </source>
</evidence>
<evidence type="ECO:0000256" key="2">
    <source>
        <dbReference type="ARBA" id="ARBA00010761"/>
    </source>
</evidence>
<evidence type="ECO:0000313" key="9">
    <source>
        <dbReference type="EMBL" id="QDP17607.1"/>
    </source>
</evidence>
<dbReference type="GO" id="GO:0005739">
    <property type="term" value="C:mitochondrion"/>
    <property type="evidence" value="ECO:0007669"/>
    <property type="project" value="UniProtKB-SubCell"/>
</dbReference>
<geneLocation type="mitochondrion" evidence="12"/>
<protein>
    <recommendedName>
        <fullName evidence="6">Small ribosomal subunit protein uS3m</fullName>
    </recommendedName>
</protein>
<dbReference type="GO" id="GO:0005840">
    <property type="term" value="C:ribosome"/>
    <property type="evidence" value="ECO:0007669"/>
    <property type="project" value="UniProtKB-KW"/>
</dbReference>
<evidence type="ECO:0000313" key="12">
    <source>
        <dbReference type="EMBL" id="QDP17677.1"/>
    </source>
</evidence>
<evidence type="ECO:0000313" key="10">
    <source>
        <dbReference type="EMBL" id="QDP17627.1"/>
    </source>
</evidence>
<keyword evidence="3 12" id="KW-0689">Ribosomal protein</keyword>
<dbReference type="EMBL" id="MK618116">
    <property type="protein sequence ID" value="QDP17585.1"/>
    <property type="molecule type" value="Genomic_DNA"/>
</dbReference>
<dbReference type="EMBL" id="MK618125">
    <property type="protein sequence ID" value="QDP17677.1"/>
    <property type="molecule type" value="Genomic_DNA"/>
</dbReference>
<sequence length="228" mass="25477">MQKNNLKNLITTIVTNAFFNQKANFSIPLKGVIGDKRPSILIGNININFKSDSLIEVSFPYYPLLNKNYPNPSIIIQKMIQKALSNHPLYSSKNYSFIVNVRALPISTPYGSSLIFSKYIAIIIGSNPKIASTLWVDPKRFINLPKLQSDSIFKILGLNVPKGWKGIHISLNLIKWNSLSSRGRITNIIKGSVPLTNNSNGYDESSLAIYSKMGTIQIKVRLSYSSNL</sequence>
<comment type="similarity">
    <text evidence="2">Belongs to the universal ribosomal protein uS3 family.</text>
</comment>
<dbReference type="GO" id="GO:0003735">
    <property type="term" value="F:structural constituent of ribosome"/>
    <property type="evidence" value="ECO:0007669"/>
    <property type="project" value="InterPro"/>
</dbReference>
<dbReference type="GO" id="GO:0006412">
    <property type="term" value="P:translation"/>
    <property type="evidence" value="ECO:0007669"/>
    <property type="project" value="InterPro"/>
</dbReference>
<proteinExistence type="inferred from homology"/>
<evidence type="ECO:0000256" key="3">
    <source>
        <dbReference type="ARBA" id="ARBA00022980"/>
    </source>
</evidence>
<gene>
    <name evidence="12" type="primary">rps3</name>
</gene>
<organism evidence="12">
    <name type="scientific">Schizosaccharomyces pombe</name>
    <name type="common">Fission yeast</name>
    <dbReference type="NCBI Taxonomy" id="4896"/>
    <lineage>
        <taxon>Eukaryota</taxon>
        <taxon>Fungi</taxon>
        <taxon>Dikarya</taxon>
        <taxon>Ascomycota</taxon>
        <taxon>Taphrinomycotina</taxon>
        <taxon>Schizosaccharomycetes</taxon>
        <taxon>Schizosaccharomycetales</taxon>
        <taxon>Schizosaccharomycetaceae</taxon>
        <taxon>Schizosaccharomyces</taxon>
    </lineage>
</organism>
<dbReference type="GO" id="GO:1990904">
    <property type="term" value="C:ribonucleoprotein complex"/>
    <property type="evidence" value="ECO:0007669"/>
    <property type="project" value="UniProtKB-KW"/>
</dbReference>
<keyword evidence="5" id="KW-0687">Ribonucleoprotein</keyword>
<dbReference type="Pfam" id="PF05316">
    <property type="entry name" value="VAR1"/>
    <property type="match status" value="1"/>
</dbReference>
<keyword evidence="4 12" id="KW-0496">Mitochondrion</keyword>
<dbReference type="EMBL" id="MK618121">
    <property type="protein sequence ID" value="QDP17637.1"/>
    <property type="molecule type" value="Genomic_DNA"/>
</dbReference>
<dbReference type="EMBL" id="MK618118">
    <property type="protein sequence ID" value="QDP17607.1"/>
    <property type="molecule type" value="Genomic_DNA"/>
</dbReference>
<name>A0A516ILP0_SCHPM</name>
<dbReference type="EMBL" id="MK618120">
    <property type="protein sequence ID" value="QDP17627.1"/>
    <property type="molecule type" value="Genomic_DNA"/>
</dbReference>
<accession>A0A516ILP0</accession>
<dbReference type="AlphaFoldDB" id="A0A516ILP0"/>
<evidence type="ECO:0000256" key="4">
    <source>
        <dbReference type="ARBA" id="ARBA00023128"/>
    </source>
</evidence>
<comment type="subcellular location">
    <subcellularLocation>
        <location evidence="1">Mitochondrion</location>
    </subcellularLocation>
</comment>
<dbReference type="InterPro" id="IPR007980">
    <property type="entry name" value="Ribosomal_uS3m_fun"/>
</dbReference>